<dbReference type="RefSeq" id="WP_009602426.1">
    <property type="nucleotide sequence ID" value="NZ_AEIU01000091.1"/>
</dbReference>
<dbReference type="Pfam" id="PF00126">
    <property type="entry name" value="HTH_1"/>
    <property type="match status" value="1"/>
</dbReference>
<evidence type="ECO:0000313" key="6">
    <source>
        <dbReference type="EMBL" id="EFP95548.1"/>
    </source>
</evidence>
<dbReference type="GO" id="GO:0003677">
    <property type="term" value="F:DNA binding"/>
    <property type="evidence" value="ECO:0007669"/>
    <property type="project" value="UniProtKB-KW"/>
</dbReference>
<dbReference type="InterPro" id="IPR005119">
    <property type="entry name" value="LysR_subst-bd"/>
</dbReference>
<comment type="similarity">
    <text evidence="1">Belongs to the LysR transcriptional regulatory family.</text>
</comment>
<reference evidence="6 7" key="1">
    <citation type="journal article" date="2012" name="Int. J. Syst. Evol. Microbiol.">
        <title>Vibrio caribbeanicus sp. nov., isolated from the marine sponge Scleritoderma cyanea.</title>
        <authorList>
            <person name="Hoffmann M."/>
            <person name="Monday S.R."/>
            <person name="Allard M.W."/>
            <person name="Strain E.A."/>
            <person name="Whittaker P."/>
            <person name="Naum M."/>
            <person name="McCarthy P.J."/>
            <person name="Lopez J.V."/>
            <person name="Fischer M."/>
            <person name="Brown E.W."/>
        </authorList>
    </citation>
    <scope>NUCLEOTIDE SEQUENCE [LARGE SCALE GENOMIC DNA]</scope>
    <source>
        <strain evidence="6 7">ATCC BAA-2122</strain>
    </source>
</reference>
<keyword evidence="4" id="KW-0804">Transcription</keyword>
<evidence type="ECO:0000256" key="2">
    <source>
        <dbReference type="ARBA" id="ARBA00023015"/>
    </source>
</evidence>
<dbReference type="PANTHER" id="PTHR30118">
    <property type="entry name" value="HTH-TYPE TRANSCRIPTIONAL REGULATOR LEUO-RELATED"/>
    <property type="match status" value="1"/>
</dbReference>
<dbReference type="Proteomes" id="UP000002943">
    <property type="component" value="Unassembled WGS sequence"/>
</dbReference>
<dbReference type="PROSITE" id="PS50931">
    <property type="entry name" value="HTH_LYSR"/>
    <property type="match status" value="1"/>
</dbReference>
<sequence>MAQELNWKNVDLNLLVAFNMLYQCQSVSLAAEKCFVSQSAMSHSLQRMRTLFDDPLFERVGHKMEPTQYALQIAPTVERLLSTVQNELLVKAHFSPEHYGDSWKIGLTDYAEQLYAPQLFDAIKLKSPHSQISFVNVNRSNYVKVSEQSSLDVIVGSIVDISPHFHTELLYMEQHLCLFDSQVVELKGSISFEEFISLEHALVSPNGKLASQLDSQLAKLGYQRRVAVSSRHFLTIKNLLEGRKLLSIVPARFAKRMQETSSLSVLQCPVEISEFPILLIYKKNIRNEEKNLWLRKVVKSIVY</sequence>
<dbReference type="STRING" id="796620.VIBC2010_10681"/>
<evidence type="ECO:0000313" key="7">
    <source>
        <dbReference type="Proteomes" id="UP000002943"/>
    </source>
</evidence>
<dbReference type="eggNOG" id="COG0583">
    <property type="taxonomic scope" value="Bacteria"/>
</dbReference>
<proteinExistence type="inferred from homology"/>
<dbReference type="InterPro" id="IPR000847">
    <property type="entry name" value="LysR_HTH_N"/>
</dbReference>
<comment type="caution">
    <text evidence="6">The sequence shown here is derived from an EMBL/GenBank/DDBJ whole genome shotgun (WGS) entry which is preliminary data.</text>
</comment>
<dbReference type="InterPro" id="IPR036390">
    <property type="entry name" value="WH_DNA-bd_sf"/>
</dbReference>
<evidence type="ECO:0000256" key="1">
    <source>
        <dbReference type="ARBA" id="ARBA00009437"/>
    </source>
</evidence>
<evidence type="ECO:0000259" key="5">
    <source>
        <dbReference type="PROSITE" id="PS50931"/>
    </source>
</evidence>
<keyword evidence="3" id="KW-0238">DNA-binding</keyword>
<gene>
    <name evidence="6" type="ORF">VIBC2010_10681</name>
</gene>
<accession>E3BMS2</accession>
<dbReference type="SUPFAM" id="SSF46785">
    <property type="entry name" value="Winged helix' DNA-binding domain"/>
    <property type="match status" value="1"/>
</dbReference>
<dbReference type="InterPro" id="IPR036388">
    <property type="entry name" value="WH-like_DNA-bd_sf"/>
</dbReference>
<keyword evidence="7" id="KW-1185">Reference proteome</keyword>
<dbReference type="PANTHER" id="PTHR30118:SF15">
    <property type="entry name" value="TRANSCRIPTIONAL REGULATORY PROTEIN"/>
    <property type="match status" value="1"/>
</dbReference>
<dbReference type="OrthoDB" id="6621790at2"/>
<dbReference type="Pfam" id="PF03466">
    <property type="entry name" value="LysR_substrate"/>
    <property type="match status" value="1"/>
</dbReference>
<dbReference type="Gene3D" id="3.40.190.10">
    <property type="entry name" value="Periplasmic binding protein-like II"/>
    <property type="match status" value="2"/>
</dbReference>
<protein>
    <submittedName>
        <fullName evidence="6">Putative LysR-like regular protein</fullName>
    </submittedName>
</protein>
<dbReference type="SUPFAM" id="SSF53850">
    <property type="entry name" value="Periplasmic binding protein-like II"/>
    <property type="match status" value="1"/>
</dbReference>
<evidence type="ECO:0000256" key="3">
    <source>
        <dbReference type="ARBA" id="ARBA00023125"/>
    </source>
</evidence>
<organism evidence="6 7">
    <name type="scientific">Vibrio caribbeanicus ATCC BAA-2122</name>
    <dbReference type="NCBI Taxonomy" id="796620"/>
    <lineage>
        <taxon>Bacteria</taxon>
        <taxon>Pseudomonadati</taxon>
        <taxon>Pseudomonadota</taxon>
        <taxon>Gammaproteobacteria</taxon>
        <taxon>Vibrionales</taxon>
        <taxon>Vibrionaceae</taxon>
        <taxon>Vibrio</taxon>
    </lineage>
</organism>
<dbReference type="EMBL" id="AEIU01000091">
    <property type="protein sequence ID" value="EFP95548.1"/>
    <property type="molecule type" value="Genomic_DNA"/>
</dbReference>
<dbReference type="AlphaFoldDB" id="E3BMS2"/>
<feature type="domain" description="HTH lysR-type" evidence="5">
    <location>
        <begin position="10"/>
        <end position="67"/>
    </location>
</feature>
<name>E3BMS2_9VIBR</name>
<dbReference type="GO" id="GO:0003700">
    <property type="term" value="F:DNA-binding transcription factor activity"/>
    <property type="evidence" value="ECO:0007669"/>
    <property type="project" value="InterPro"/>
</dbReference>
<keyword evidence="2" id="KW-0805">Transcription regulation</keyword>
<dbReference type="Gene3D" id="1.10.10.10">
    <property type="entry name" value="Winged helix-like DNA-binding domain superfamily/Winged helix DNA-binding domain"/>
    <property type="match status" value="1"/>
</dbReference>
<evidence type="ECO:0000256" key="4">
    <source>
        <dbReference type="ARBA" id="ARBA00023163"/>
    </source>
</evidence>
<dbReference type="InterPro" id="IPR050389">
    <property type="entry name" value="LysR-type_TF"/>
</dbReference>